<organism evidence="1 2">
    <name type="scientific">Thermoproteus sp. AZ2</name>
    <dbReference type="NCBI Taxonomy" id="1609232"/>
    <lineage>
        <taxon>Archaea</taxon>
        <taxon>Thermoproteota</taxon>
        <taxon>Thermoprotei</taxon>
        <taxon>Thermoproteales</taxon>
        <taxon>Thermoproteaceae</taxon>
        <taxon>Thermoproteus</taxon>
    </lineage>
</organism>
<dbReference type="Proteomes" id="UP000033636">
    <property type="component" value="Unassembled WGS sequence"/>
</dbReference>
<comment type="caution">
    <text evidence="1">The sequence shown here is derived from an EMBL/GenBank/DDBJ whole genome shotgun (WGS) entry which is preliminary data.</text>
</comment>
<proteinExistence type="predicted"/>
<accession>A0ACC6UYE0</accession>
<dbReference type="EC" id="2.7.8.26" evidence="1"/>
<keyword evidence="1" id="KW-0808">Transferase</keyword>
<reference evidence="1" key="1">
    <citation type="submission" date="2024-07" db="EMBL/GenBank/DDBJ databases">
        <title>Metagenome and Metagenome-Assembled Genomes of Archaea from a hot spring from the geothermal field of Los Azufres, Mexico.</title>
        <authorList>
            <person name="Marin-Paredes R."/>
            <person name="Martinez-Romero E."/>
            <person name="Servin-Garciduenas L.E."/>
        </authorList>
    </citation>
    <scope>NUCLEOTIDE SEQUENCE</scope>
</reference>
<gene>
    <name evidence="1" type="ORF">TU35_001020</name>
</gene>
<evidence type="ECO:0000313" key="1">
    <source>
        <dbReference type="EMBL" id="MFB6489824.1"/>
    </source>
</evidence>
<name>A0ACC6UYE0_9CREN</name>
<evidence type="ECO:0000313" key="2">
    <source>
        <dbReference type="Proteomes" id="UP000033636"/>
    </source>
</evidence>
<protein>
    <submittedName>
        <fullName evidence="1">Adenosylcobinamide-GDP ribazoletransferase</fullName>
        <ecNumber evidence="1">2.7.8.26</ecNumber>
    </submittedName>
</protein>
<sequence>MPSAKCLRALFGFFTILPVRAELDFSCAWALPYTVAPVIGGVAALVMRAAGSLPAYLTLLALTGLNHLDGLADTADALMVRDRERARAALEDPRRGTAGIFAVVISVLFATAYLKSPVQLIAAEVFSKAVAVVFAAFSQAFKEGLGSAYINSVKRRWPLAVPALALLAYFFPAATATALTASLLLYYAAYKHLGGANGDVLGYLLEVSRTAFITLFYINIKM</sequence>
<dbReference type="EMBL" id="JZWT02000002">
    <property type="protein sequence ID" value="MFB6489824.1"/>
    <property type="molecule type" value="Genomic_DNA"/>
</dbReference>